<evidence type="ECO:0000259" key="1">
    <source>
        <dbReference type="PROSITE" id="PS50035"/>
    </source>
</evidence>
<comment type="caution">
    <text evidence="2">The sequence shown here is derived from an EMBL/GenBank/DDBJ whole genome shotgun (WGS) entry which is preliminary data.</text>
</comment>
<dbReference type="Proteomes" id="UP000316888">
    <property type="component" value="Unassembled WGS sequence"/>
</dbReference>
<proteinExistence type="predicted"/>
<dbReference type="AlphaFoldDB" id="A0A502LFD8"/>
<dbReference type="InterPro" id="IPR019065">
    <property type="entry name" value="RE_NgoFVII_N"/>
</dbReference>
<dbReference type="InterPro" id="IPR001736">
    <property type="entry name" value="PLipase_D/transphosphatidylase"/>
</dbReference>
<accession>A0A502LFD8</accession>
<keyword evidence="2" id="KW-0378">Hydrolase</keyword>
<dbReference type="GO" id="GO:0006793">
    <property type="term" value="P:phosphorus metabolic process"/>
    <property type="evidence" value="ECO:0007669"/>
    <property type="project" value="UniProtKB-ARBA"/>
</dbReference>
<dbReference type="Gene3D" id="3.30.870.10">
    <property type="entry name" value="Endonuclease Chain A"/>
    <property type="match status" value="1"/>
</dbReference>
<evidence type="ECO:0000313" key="3">
    <source>
        <dbReference type="Proteomes" id="UP000316888"/>
    </source>
</evidence>
<dbReference type="Pfam" id="PF09565">
    <property type="entry name" value="RE_NgoFVII"/>
    <property type="match status" value="1"/>
</dbReference>
<organism evidence="2 3">
    <name type="scientific">Haemophilus haemolyticus</name>
    <dbReference type="NCBI Taxonomy" id="726"/>
    <lineage>
        <taxon>Bacteria</taxon>
        <taxon>Pseudomonadati</taxon>
        <taxon>Pseudomonadota</taxon>
        <taxon>Gammaproteobacteria</taxon>
        <taxon>Pasteurellales</taxon>
        <taxon>Pasteurellaceae</taxon>
        <taxon>Haemophilus</taxon>
    </lineage>
</organism>
<protein>
    <submittedName>
        <fullName evidence="2">NgoFVII family restriction endonuclease</fullName>
    </submittedName>
</protein>
<keyword evidence="2" id="KW-0540">Nuclease</keyword>
<keyword evidence="2" id="KW-0255">Endonuclease</keyword>
<reference evidence="2 3" key="1">
    <citation type="submission" date="2019-01" db="EMBL/GenBank/DDBJ databases">
        <title>Comparative genomic analysis identifies haemin-independent Haemophilus haemolyticus: a formal re-classification of Haemophilus intermedius.</title>
        <authorList>
            <person name="Harris T.M."/>
            <person name="Price E.P."/>
            <person name="Sarovich D.S."/>
            <person name="Norskov-Lauritsen N."/>
            <person name="Beissbarth J."/>
            <person name="Chang A.B."/>
            <person name="Smith-Vaughan H.C."/>
        </authorList>
    </citation>
    <scope>NUCLEOTIDE SEQUENCE [LARGE SCALE GENOMIC DNA]</scope>
    <source>
        <strain evidence="2 3">60824 B Hi-4</strain>
    </source>
</reference>
<sequence length="208" mass="24297">MLKALSENYSEYLICSAFFQEPYQYKNNRMSGKFSTSKDMLRNLTSNCNKNINIYGLYSSNPFSSNSTWDKQFRIFCQKLNHHKHSNSNFNCNFYKFKNRSHAKIFLAKNNNNIDLAIIGSSNVSAGAFDDRTQNQIWNHESDVIFWNKQSISNSIIEQVFDSYHSEIEDSCFVMTYDESHYLNKVSILDKLNSIENEISQHVTQINI</sequence>
<dbReference type="SUPFAM" id="SSF56024">
    <property type="entry name" value="Phospholipase D/nuclease"/>
    <property type="match status" value="1"/>
</dbReference>
<evidence type="ECO:0000313" key="2">
    <source>
        <dbReference type="EMBL" id="TPH22546.1"/>
    </source>
</evidence>
<dbReference type="PROSITE" id="PS50035">
    <property type="entry name" value="PLD"/>
    <property type="match status" value="1"/>
</dbReference>
<gene>
    <name evidence="2" type="ORF">EUX48_06150</name>
</gene>
<feature type="domain" description="PLD phosphodiesterase" evidence="1">
    <location>
        <begin position="97"/>
        <end position="128"/>
    </location>
</feature>
<name>A0A502LFD8_HAEHA</name>
<dbReference type="EMBL" id="SDPB01000019">
    <property type="protein sequence ID" value="TPH22546.1"/>
    <property type="molecule type" value="Genomic_DNA"/>
</dbReference>
<dbReference type="GO" id="GO:0004519">
    <property type="term" value="F:endonuclease activity"/>
    <property type="evidence" value="ECO:0007669"/>
    <property type="project" value="UniProtKB-KW"/>
</dbReference>